<sequence>MQSNHGGLSRRAMLTLPLLAASATATAQSPAYPSQPIRLTVPYPAGGTTDVVARIAAEAMAQRLGQPIVIDNRPGAGVTVGSSFVAKAPPDGYSLLVTTLAHATNPALFRSLPYDSERDFVTVGMIGLTPLVLVVNPKLEVRDLAGFIALLRAEPDRHAFGSAGVGSPMHIAPELFRQMTKTEVRHVPYRGEAPALNDLVAGHITFAIDPVTAAAGLVRSGNLRALAVASARRAGSLPEVPTMAEAGLPGFEAYTWVVVMAPRGTPPAVVERLNRDLNAALAVPQVRSRLGELGVELGQAQTPAQTQAFIRAEAAKWAPIIRASGAVVE</sequence>
<dbReference type="AlphaFoldDB" id="A0A9X0UEV9"/>
<feature type="signal peptide" evidence="2">
    <location>
        <begin position="1"/>
        <end position="27"/>
    </location>
</feature>
<dbReference type="Pfam" id="PF03401">
    <property type="entry name" value="TctC"/>
    <property type="match status" value="1"/>
</dbReference>
<dbReference type="RefSeq" id="WP_186772842.1">
    <property type="nucleotide sequence ID" value="NZ_JACOMF010000042.1"/>
</dbReference>
<evidence type="ECO:0000313" key="3">
    <source>
        <dbReference type="EMBL" id="MBC4018087.1"/>
    </source>
</evidence>
<gene>
    <name evidence="3" type="ORF">H7965_22590</name>
</gene>
<dbReference type="Proteomes" id="UP000600101">
    <property type="component" value="Unassembled WGS sequence"/>
</dbReference>
<dbReference type="CDD" id="cd13578">
    <property type="entry name" value="PBP2_Bug27"/>
    <property type="match status" value="1"/>
</dbReference>
<evidence type="ECO:0000256" key="1">
    <source>
        <dbReference type="ARBA" id="ARBA00006987"/>
    </source>
</evidence>
<dbReference type="Gene3D" id="3.40.190.150">
    <property type="entry name" value="Bordetella uptake gene, domain 1"/>
    <property type="match status" value="1"/>
</dbReference>
<comment type="caution">
    <text evidence="3">The sequence shown here is derived from an EMBL/GenBank/DDBJ whole genome shotgun (WGS) entry which is preliminary data.</text>
</comment>
<dbReference type="PANTHER" id="PTHR42928:SF5">
    <property type="entry name" value="BLR1237 PROTEIN"/>
    <property type="match status" value="1"/>
</dbReference>
<organism evidence="3 4">
    <name type="scientific">Siccirubricoccus deserti</name>
    <dbReference type="NCBI Taxonomy" id="2013562"/>
    <lineage>
        <taxon>Bacteria</taxon>
        <taxon>Pseudomonadati</taxon>
        <taxon>Pseudomonadota</taxon>
        <taxon>Alphaproteobacteria</taxon>
        <taxon>Acetobacterales</taxon>
        <taxon>Roseomonadaceae</taxon>
        <taxon>Siccirubricoccus</taxon>
    </lineage>
</organism>
<accession>A0A9X0UEV9</accession>
<dbReference type="InterPro" id="IPR042100">
    <property type="entry name" value="Bug_dom1"/>
</dbReference>
<name>A0A9X0UEV9_9PROT</name>
<protein>
    <submittedName>
        <fullName evidence="3">Tripartite tricarboxylate transporter substrate binding protein</fullName>
    </submittedName>
</protein>
<proteinExistence type="inferred from homology"/>
<reference evidence="3" key="1">
    <citation type="submission" date="2020-08" db="EMBL/GenBank/DDBJ databases">
        <authorList>
            <person name="Hu Y."/>
            <person name="Nguyen S.V."/>
            <person name="Li F."/>
            <person name="Fanning S."/>
        </authorList>
    </citation>
    <scope>NUCLEOTIDE SEQUENCE</scope>
    <source>
        <strain evidence="3">SYSU D8009</strain>
    </source>
</reference>
<keyword evidence="4" id="KW-1185">Reference proteome</keyword>
<feature type="chain" id="PRO_5040758271" evidence="2">
    <location>
        <begin position="28"/>
        <end position="329"/>
    </location>
</feature>
<dbReference type="PANTHER" id="PTHR42928">
    <property type="entry name" value="TRICARBOXYLATE-BINDING PROTEIN"/>
    <property type="match status" value="1"/>
</dbReference>
<dbReference type="SUPFAM" id="SSF53850">
    <property type="entry name" value="Periplasmic binding protein-like II"/>
    <property type="match status" value="1"/>
</dbReference>
<evidence type="ECO:0000313" key="4">
    <source>
        <dbReference type="Proteomes" id="UP000600101"/>
    </source>
</evidence>
<comment type="similarity">
    <text evidence="1">Belongs to the UPF0065 (bug) family.</text>
</comment>
<keyword evidence="2" id="KW-0732">Signal</keyword>
<dbReference type="PIRSF" id="PIRSF017082">
    <property type="entry name" value="YflP"/>
    <property type="match status" value="1"/>
</dbReference>
<evidence type="ECO:0000256" key="2">
    <source>
        <dbReference type="SAM" id="SignalP"/>
    </source>
</evidence>
<dbReference type="InterPro" id="IPR005064">
    <property type="entry name" value="BUG"/>
</dbReference>
<dbReference type="Gene3D" id="3.40.190.10">
    <property type="entry name" value="Periplasmic binding protein-like II"/>
    <property type="match status" value="1"/>
</dbReference>
<dbReference type="EMBL" id="JACOMF010000042">
    <property type="protein sequence ID" value="MBC4018087.1"/>
    <property type="molecule type" value="Genomic_DNA"/>
</dbReference>